<keyword evidence="1" id="KW-0732">Signal</keyword>
<evidence type="ECO:0000313" key="3">
    <source>
        <dbReference type="EMBL" id="PZQ72484.1"/>
    </source>
</evidence>
<protein>
    <recommendedName>
        <fullName evidence="2">DUF4189 domain-containing protein</fullName>
    </recommendedName>
</protein>
<accession>A0A2W5Q5L2</accession>
<reference evidence="3 4" key="1">
    <citation type="submission" date="2017-08" db="EMBL/GenBank/DDBJ databases">
        <title>Infants hospitalized years apart are colonized by the same room-sourced microbial strains.</title>
        <authorList>
            <person name="Brooks B."/>
            <person name="Olm M.R."/>
            <person name="Firek B.A."/>
            <person name="Baker R."/>
            <person name="Thomas B.C."/>
            <person name="Morowitz M.J."/>
            <person name="Banfield J.F."/>
        </authorList>
    </citation>
    <scope>NUCLEOTIDE SEQUENCE [LARGE SCALE GENOMIC DNA]</scope>
    <source>
        <strain evidence="3">S2_005_003_R2_41</strain>
    </source>
</reference>
<organism evidence="3 4">
    <name type="scientific">Variovorax paradoxus</name>
    <dbReference type="NCBI Taxonomy" id="34073"/>
    <lineage>
        <taxon>Bacteria</taxon>
        <taxon>Pseudomonadati</taxon>
        <taxon>Pseudomonadota</taxon>
        <taxon>Betaproteobacteria</taxon>
        <taxon>Burkholderiales</taxon>
        <taxon>Comamonadaceae</taxon>
        <taxon>Variovorax</taxon>
    </lineage>
</organism>
<feature type="chain" id="PRO_5015947557" description="DUF4189 domain-containing protein" evidence="1">
    <location>
        <begin position="19"/>
        <end position="127"/>
    </location>
</feature>
<proteinExistence type="predicted"/>
<evidence type="ECO:0000256" key="1">
    <source>
        <dbReference type="SAM" id="SignalP"/>
    </source>
</evidence>
<feature type="signal peptide" evidence="1">
    <location>
        <begin position="1"/>
        <end position="18"/>
    </location>
</feature>
<gene>
    <name evidence="3" type="ORF">DI563_16365</name>
</gene>
<comment type="caution">
    <text evidence="3">The sequence shown here is derived from an EMBL/GenBank/DDBJ whole genome shotgun (WGS) entry which is preliminary data.</text>
</comment>
<dbReference type="AlphaFoldDB" id="A0A2W5Q5L2"/>
<evidence type="ECO:0000313" key="4">
    <source>
        <dbReference type="Proteomes" id="UP000249135"/>
    </source>
</evidence>
<dbReference type="EMBL" id="QFPP01000218">
    <property type="protein sequence ID" value="PZQ72484.1"/>
    <property type="molecule type" value="Genomic_DNA"/>
</dbReference>
<dbReference type="Proteomes" id="UP000249135">
    <property type="component" value="Unassembled WGS sequence"/>
</dbReference>
<dbReference type="InterPro" id="IPR025240">
    <property type="entry name" value="DUF4189"/>
</dbReference>
<feature type="domain" description="DUF4189" evidence="2">
    <location>
        <begin position="28"/>
        <end position="124"/>
    </location>
</feature>
<dbReference type="Pfam" id="PF13827">
    <property type="entry name" value="DUF4189"/>
    <property type="match status" value="1"/>
</dbReference>
<name>A0A2W5Q5L2_VARPD</name>
<sequence length="127" mass="13626">MRRLLCAALALMPFMAVAQPASPTRPSWGAIASSYPAYGYAFEHSTREAAEHEALNQCRRNARKPAGCEVRTTFERACAAYAQGNFGEWGAAVAPNATEAAQGAAKQCDNHLPTEPCKVVVRACSPR</sequence>
<evidence type="ECO:0000259" key="2">
    <source>
        <dbReference type="Pfam" id="PF13827"/>
    </source>
</evidence>